<feature type="signal peptide" evidence="1">
    <location>
        <begin position="1"/>
        <end position="24"/>
    </location>
</feature>
<sequence length="96" mass="10205">MNTFSKSILLTVLLVYLSFPAIVGSPPAVTGCTSTADVGNPCTFQDGNRTCMNSGGDHDSTLTCCNIEVQSDEGGEVLECRCCLDSDQCEQCDELE</sequence>
<evidence type="ECO:0000256" key="1">
    <source>
        <dbReference type="SAM" id="SignalP"/>
    </source>
</evidence>
<dbReference type="PROSITE" id="PS51257">
    <property type="entry name" value="PROKAR_LIPOPROTEIN"/>
    <property type="match status" value="1"/>
</dbReference>
<organism evidence="2 3">
    <name type="scientific">Orchesella dallaii</name>
    <dbReference type="NCBI Taxonomy" id="48710"/>
    <lineage>
        <taxon>Eukaryota</taxon>
        <taxon>Metazoa</taxon>
        <taxon>Ecdysozoa</taxon>
        <taxon>Arthropoda</taxon>
        <taxon>Hexapoda</taxon>
        <taxon>Collembola</taxon>
        <taxon>Entomobryomorpha</taxon>
        <taxon>Entomobryoidea</taxon>
        <taxon>Orchesellidae</taxon>
        <taxon>Orchesellinae</taxon>
        <taxon>Orchesella</taxon>
    </lineage>
</organism>
<dbReference type="Proteomes" id="UP001642540">
    <property type="component" value="Unassembled WGS sequence"/>
</dbReference>
<name>A0ABP1PI82_9HEXA</name>
<keyword evidence="3" id="KW-1185">Reference proteome</keyword>
<proteinExistence type="predicted"/>
<keyword evidence="1" id="KW-0732">Signal</keyword>
<feature type="chain" id="PRO_5047401788" evidence="1">
    <location>
        <begin position="25"/>
        <end position="96"/>
    </location>
</feature>
<protein>
    <submittedName>
        <fullName evidence="2">Uncharacterized protein</fullName>
    </submittedName>
</protein>
<gene>
    <name evidence="2" type="ORF">ODALV1_LOCUS62</name>
</gene>
<evidence type="ECO:0000313" key="3">
    <source>
        <dbReference type="Proteomes" id="UP001642540"/>
    </source>
</evidence>
<reference evidence="2 3" key="1">
    <citation type="submission" date="2024-08" db="EMBL/GenBank/DDBJ databases">
        <authorList>
            <person name="Cucini C."/>
            <person name="Frati F."/>
        </authorList>
    </citation>
    <scope>NUCLEOTIDE SEQUENCE [LARGE SCALE GENOMIC DNA]</scope>
</reference>
<evidence type="ECO:0000313" key="2">
    <source>
        <dbReference type="EMBL" id="CAL8067996.1"/>
    </source>
</evidence>
<accession>A0ABP1PI82</accession>
<dbReference type="EMBL" id="CAXLJM020000001">
    <property type="protein sequence ID" value="CAL8067996.1"/>
    <property type="molecule type" value="Genomic_DNA"/>
</dbReference>
<comment type="caution">
    <text evidence="2">The sequence shown here is derived from an EMBL/GenBank/DDBJ whole genome shotgun (WGS) entry which is preliminary data.</text>
</comment>